<dbReference type="PROSITE" id="PS50035">
    <property type="entry name" value="PLD"/>
    <property type="match status" value="2"/>
</dbReference>
<evidence type="ECO:0000259" key="10">
    <source>
        <dbReference type="PROSITE" id="PS50195"/>
    </source>
</evidence>
<accession>A0A834R5A3</accession>
<organism evidence="11">
    <name type="scientific">Sarcoptes scabiei</name>
    <name type="common">Itch mite</name>
    <name type="synonym">Acarus scabiei</name>
    <dbReference type="NCBI Taxonomy" id="52283"/>
    <lineage>
        <taxon>Eukaryota</taxon>
        <taxon>Metazoa</taxon>
        <taxon>Ecdysozoa</taxon>
        <taxon>Arthropoda</taxon>
        <taxon>Chelicerata</taxon>
        <taxon>Arachnida</taxon>
        <taxon>Acari</taxon>
        <taxon>Acariformes</taxon>
        <taxon>Sarcoptiformes</taxon>
        <taxon>Astigmata</taxon>
        <taxon>Psoroptidia</taxon>
        <taxon>Sarcoptoidea</taxon>
        <taxon>Sarcoptidae</taxon>
        <taxon>Sarcoptinae</taxon>
        <taxon>Sarcoptes</taxon>
    </lineage>
</organism>
<protein>
    <recommendedName>
        <fullName evidence="7">Phospholipase</fullName>
        <ecNumber evidence="7">3.1.4.4</ecNumber>
    </recommendedName>
</protein>
<feature type="domain" description="PLD phosphodiesterase" evidence="9">
    <location>
        <begin position="936"/>
        <end position="963"/>
    </location>
</feature>
<evidence type="ECO:0000256" key="3">
    <source>
        <dbReference type="ARBA" id="ARBA00022737"/>
    </source>
</evidence>
<dbReference type="SUPFAM" id="SSF56024">
    <property type="entry name" value="Phospholipase D/nuclease"/>
    <property type="match status" value="2"/>
</dbReference>
<dbReference type="GO" id="GO:0009395">
    <property type="term" value="P:phospholipid catabolic process"/>
    <property type="evidence" value="ECO:0007669"/>
    <property type="project" value="TreeGrafter"/>
</dbReference>
<dbReference type="GO" id="GO:0006654">
    <property type="term" value="P:phosphatidic acid biosynthetic process"/>
    <property type="evidence" value="ECO:0007669"/>
    <property type="project" value="InterPro"/>
</dbReference>
<dbReference type="PANTHER" id="PTHR18896">
    <property type="entry name" value="PHOSPHOLIPASE D"/>
    <property type="match status" value="1"/>
</dbReference>
<evidence type="ECO:0000256" key="7">
    <source>
        <dbReference type="PIRNR" id="PIRNR009376"/>
    </source>
</evidence>
<evidence type="ECO:0000256" key="1">
    <source>
        <dbReference type="ARBA" id="ARBA00000798"/>
    </source>
</evidence>
<feature type="domain" description="PLD phosphodiesterase" evidence="9">
    <location>
        <begin position="425"/>
        <end position="452"/>
    </location>
</feature>
<dbReference type="SMART" id="SM00155">
    <property type="entry name" value="PLDc"/>
    <property type="match status" value="2"/>
</dbReference>
<dbReference type="EMBL" id="WVUK01000066">
    <property type="protein sequence ID" value="KAF7487643.1"/>
    <property type="molecule type" value="Genomic_DNA"/>
</dbReference>
<reference evidence="13" key="1">
    <citation type="journal article" date="2020" name="PLoS Negl. Trop. Dis.">
        <title>High-quality nuclear genome for Sarcoptes scabiei-A critical resource for a neglected parasite.</title>
        <authorList>
            <person name="Korhonen P.K."/>
            <person name="Gasser R.B."/>
            <person name="Ma G."/>
            <person name="Wang T."/>
            <person name="Stroehlein A.J."/>
            <person name="Young N.D."/>
            <person name="Ang C.S."/>
            <person name="Fernando D.D."/>
            <person name="Lu H.C."/>
            <person name="Taylor S."/>
            <person name="Reynolds S.L."/>
            <person name="Mofiz E."/>
            <person name="Najaraj S.H."/>
            <person name="Gowda H."/>
            <person name="Madugundu A."/>
            <person name="Renuse S."/>
            <person name="Holt D."/>
            <person name="Pandey A."/>
            <person name="Papenfuss A.T."/>
            <person name="Fischer K."/>
        </authorList>
    </citation>
    <scope>NUCLEOTIDE SEQUENCE [LARGE SCALE GENOMIC DNA]</scope>
</reference>
<dbReference type="InterPro" id="IPR016555">
    <property type="entry name" value="PLipase_D_euk"/>
</dbReference>
<dbReference type="Gene3D" id="3.30.1520.10">
    <property type="entry name" value="Phox-like domain"/>
    <property type="match status" value="1"/>
</dbReference>
<reference evidence="12" key="3">
    <citation type="submission" date="2022-06" db="UniProtKB">
        <authorList>
            <consortium name="EnsemblMetazoa"/>
        </authorList>
    </citation>
    <scope>IDENTIFICATION</scope>
</reference>
<dbReference type="SUPFAM" id="SSF64268">
    <property type="entry name" value="PX domain"/>
    <property type="match status" value="1"/>
</dbReference>
<dbReference type="FunFam" id="3.30.870.10:FF:000011">
    <property type="entry name" value="Phospholipase"/>
    <property type="match status" value="1"/>
</dbReference>
<dbReference type="EC" id="3.1.4.4" evidence="7"/>
<dbReference type="CDD" id="cd01254">
    <property type="entry name" value="PH_PLD"/>
    <property type="match status" value="1"/>
</dbReference>
<dbReference type="CDD" id="cd09141">
    <property type="entry name" value="PLDc_vPLD1_2_yPLD_like_2"/>
    <property type="match status" value="1"/>
</dbReference>
<keyword evidence="6" id="KW-0443">Lipid metabolism</keyword>
<dbReference type="Proteomes" id="UP000070412">
    <property type="component" value="Unassembled WGS sequence"/>
</dbReference>
<dbReference type="InterPro" id="IPR001736">
    <property type="entry name" value="PLipase_D/transphosphatidylase"/>
</dbReference>
<dbReference type="Pfam" id="PF00787">
    <property type="entry name" value="PX"/>
    <property type="match status" value="1"/>
</dbReference>
<dbReference type="InterPro" id="IPR015679">
    <property type="entry name" value="PLipase_D_fam"/>
</dbReference>
<keyword evidence="5 7" id="KW-0442">Lipid degradation</keyword>
<dbReference type="PANTHER" id="PTHR18896:SF76">
    <property type="entry name" value="PHOSPHOLIPASE"/>
    <property type="match status" value="1"/>
</dbReference>
<dbReference type="EnsemblMetazoa" id="SSS_3152s_mrna">
    <property type="protein sequence ID" value="KAF7487643.1"/>
    <property type="gene ID" value="SSS_3152"/>
</dbReference>
<dbReference type="GO" id="GO:0004630">
    <property type="term" value="F:phospholipase D activity"/>
    <property type="evidence" value="ECO:0007669"/>
    <property type="project" value="UniProtKB-UniRule"/>
</dbReference>
<dbReference type="SMART" id="SM00312">
    <property type="entry name" value="PX"/>
    <property type="match status" value="1"/>
</dbReference>
<name>A0A834R5A3_SARSC</name>
<evidence type="ECO:0000256" key="8">
    <source>
        <dbReference type="SAM" id="MobiDB-lite"/>
    </source>
</evidence>
<dbReference type="AlphaFoldDB" id="A0A834R5A3"/>
<keyword evidence="13" id="KW-1185">Reference proteome</keyword>
<feature type="compositionally biased region" description="Acidic residues" evidence="8">
    <location>
        <begin position="632"/>
        <end position="645"/>
    </location>
</feature>
<feature type="region of interest" description="Disordered" evidence="8">
    <location>
        <begin position="626"/>
        <end position="645"/>
    </location>
</feature>
<dbReference type="Gene3D" id="3.30.870.10">
    <property type="entry name" value="Endonuclease Chain A"/>
    <property type="match status" value="3"/>
</dbReference>
<dbReference type="GO" id="GO:0060627">
    <property type="term" value="P:regulation of vesicle-mediated transport"/>
    <property type="evidence" value="ECO:0007669"/>
    <property type="project" value="TreeGrafter"/>
</dbReference>
<sequence>MDSKRKKSLKHQSSISLTTSLKQRNVRIPYTKIFDPDHNIFLDDLPIEAKIINYEETKFLLSPYIYHIELNHGNFNWIIKRRFHQFRQLHNQIWLHYTKLIIPLPTQHSRQNRKLLEEIGEIEWPKFPVLPETFLIAEGISKRIKILEDYLRFLLDLVIFRRHPALLNFLAISPYSFIEELGLKGEEVLVKKRAGGFRSASCCVRIENFFTDLTGHWRKRWLVVKDTCLFYLYPEDHKIRYVMLFDPEFYADSGIKVTGIANGLRIRNLSRQLILKCQNEKRAKELAEYLNEYSKKNAKDFVHRNRFGSFVPPRKSQFCQWFVDGCAYFEAVSQAIETAQQEIYITDWWLSPEIYLQRPSLGLDYRLDRLLLKKAQNGVKIFILLYKEMEIGISINSIYTKRTLMRMHQNISVLRHPDAVRGGPLLWSHHEKLVVIDQKIAFVGGIDLCFGRWDNYEHRLTDLGGIFFQTAHKNDLIHSSIRPTGLLYRSVSQPMLDDSVQSEAEKNTPRHITKPSMLLQIGGDSFETRSVADLEDVKNNNSLFDEDDKENLDTIDEIDCGEKIDESVTNTTATNTLTNNTASNKSSNLRGKIRKHLLDKRARALARIRRMKTRLKRNIQFIHSEIESSESSSDDDDDYDDDGVGDDDENYEISLSFIKQSVPKIRKEFDFRTDELEGAAKLWIGKDYTNFIVKDFTQLDLPFQDSVDRNNTPRMPWHDVSCVVVGQAASDVARHFIQRWNHTKFSKAKFKQRYPWLIPKSLRCFAATDELPSYLTRAHKVDCQIVRSVGPWSIGIRDTEASIVDAYIEAINQAEHYIYIENQFFISQTKTHLSSNDGVKNRIAEALYRRILRAFRNRKTFRVYVLIPLLPAFEGEVGTTSGAAIQQITHYNYSTIIKGYDSLMSKLKLEIEDLDQYIGFYSLRNFDKLNERLITELVYIHSKIMIVDDRISLIGSANINDRSMLGNRDSEVVIFVEDQEYEFYYMDQKPYKSGKFSGSLRRMLMREHLGIYKVNKKEMLRMSDEVNDPISEHFWSEIWNKIAQKNTEIYETVFPVIPSDQIKRLDEIGAYMEQKKLYKHNIEKAEELLSEIKGHLVKLPLQFLIDEPNLNSNYSAQDHFIPQIVWT</sequence>
<dbReference type="GO" id="GO:0035091">
    <property type="term" value="F:phosphatidylinositol binding"/>
    <property type="evidence" value="ECO:0007669"/>
    <property type="project" value="InterPro"/>
</dbReference>
<gene>
    <name evidence="11" type="ORF">SSS_3152</name>
</gene>
<keyword evidence="4 7" id="KW-0378">Hydrolase</keyword>
<comment type="catalytic activity">
    <reaction evidence="1 7">
        <text>a 1,2-diacyl-sn-glycero-3-phosphocholine + H2O = a 1,2-diacyl-sn-glycero-3-phosphate + choline + H(+)</text>
        <dbReference type="Rhea" id="RHEA:14445"/>
        <dbReference type="ChEBI" id="CHEBI:15354"/>
        <dbReference type="ChEBI" id="CHEBI:15377"/>
        <dbReference type="ChEBI" id="CHEBI:15378"/>
        <dbReference type="ChEBI" id="CHEBI:57643"/>
        <dbReference type="ChEBI" id="CHEBI:58608"/>
        <dbReference type="EC" id="3.1.4.4"/>
    </reaction>
</comment>
<evidence type="ECO:0000256" key="6">
    <source>
        <dbReference type="ARBA" id="ARBA00023098"/>
    </source>
</evidence>
<dbReference type="OrthoDB" id="14911at2759"/>
<evidence type="ECO:0000313" key="11">
    <source>
        <dbReference type="EMBL" id="KAF7487643.1"/>
    </source>
</evidence>
<evidence type="ECO:0000256" key="4">
    <source>
        <dbReference type="ARBA" id="ARBA00022801"/>
    </source>
</evidence>
<proteinExistence type="inferred from homology"/>
<evidence type="ECO:0000313" key="13">
    <source>
        <dbReference type="Proteomes" id="UP000070412"/>
    </source>
</evidence>
<dbReference type="PROSITE" id="PS50195">
    <property type="entry name" value="PX"/>
    <property type="match status" value="1"/>
</dbReference>
<dbReference type="InterPro" id="IPR001683">
    <property type="entry name" value="PX_dom"/>
</dbReference>
<evidence type="ECO:0000256" key="2">
    <source>
        <dbReference type="ARBA" id="ARBA00008664"/>
    </source>
</evidence>
<keyword evidence="3" id="KW-0677">Repeat</keyword>
<dbReference type="GO" id="GO:0035556">
    <property type="term" value="P:intracellular signal transduction"/>
    <property type="evidence" value="ECO:0007669"/>
    <property type="project" value="InterPro"/>
</dbReference>
<dbReference type="PIRSF" id="PIRSF009376">
    <property type="entry name" value="Phospholipase_D_euk"/>
    <property type="match status" value="1"/>
</dbReference>
<evidence type="ECO:0000256" key="5">
    <source>
        <dbReference type="ARBA" id="ARBA00022963"/>
    </source>
</evidence>
<evidence type="ECO:0000313" key="12">
    <source>
        <dbReference type="EnsemblMetazoa" id="KAF7487643.1"/>
    </source>
</evidence>
<dbReference type="Pfam" id="PF00614">
    <property type="entry name" value="PLDc"/>
    <property type="match status" value="2"/>
</dbReference>
<evidence type="ECO:0000259" key="9">
    <source>
        <dbReference type="PROSITE" id="PS50035"/>
    </source>
</evidence>
<feature type="domain" description="PX" evidence="10">
    <location>
        <begin position="44"/>
        <end position="177"/>
    </location>
</feature>
<dbReference type="InterPro" id="IPR036871">
    <property type="entry name" value="PX_dom_sf"/>
</dbReference>
<comment type="similarity">
    <text evidence="2 7">Belongs to the phospholipase D family.</text>
</comment>
<dbReference type="CDD" id="cd09138">
    <property type="entry name" value="PLDc_vPLD1_2_yPLD_like_1"/>
    <property type="match status" value="1"/>
</dbReference>
<reference evidence="11" key="2">
    <citation type="submission" date="2020-01" db="EMBL/GenBank/DDBJ databases">
        <authorList>
            <person name="Korhonen P.K.K."/>
            <person name="Guangxu M.G."/>
            <person name="Wang T.W."/>
            <person name="Stroehlein A.J.S."/>
            <person name="Young N.D."/>
            <person name="Ang C.-S.A."/>
            <person name="Fernando D.W.F."/>
            <person name="Lu H.L."/>
            <person name="Taylor S.T."/>
            <person name="Ehtesham M.E.M."/>
            <person name="Najaraj S.H.N."/>
            <person name="Harsha G.H.G."/>
            <person name="Madugundu A.M."/>
            <person name="Renuse S.R."/>
            <person name="Holt D.H."/>
            <person name="Pandey A.P."/>
            <person name="Papenfuss A.P."/>
            <person name="Gasser R.B.G."/>
            <person name="Fischer K.F."/>
        </authorList>
    </citation>
    <scope>NUCLEOTIDE SEQUENCE</scope>
    <source>
        <strain evidence="11">SSS_KF_BRIS2020</strain>
    </source>
</reference>